<proteinExistence type="predicted"/>
<accession>A0A843WM42</accession>
<evidence type="ECO:0000313" key="3">
    <source>
        <dbReference type="Proteomes" id="UP000652761"/>
    </source>
</evidence>
<dbReference type="Proteomes" id="UP000652761">
    <property type="component" value="Unassembled WGS sequence"/>
</dbReference>
<feature type="region of interest" description="Disordered" evidence="1">
    <location>
        <begin position="59"/>
        <end position="100"/>
    </location>
</feature>
<comment type="caution">
    <text evidence="2">The sequence shown here is derived from an EMBL/GenBank/DDBJ whole genome shotgun (WGS) entry which is preliminary data.</text>
</comment>
<keyword evidence="3" id="KW-1185">Reference proteome</keyword>
<reference evidence="2" key="1">
    <citation type="submission" date="2017-07" db="EMBL/GenBank/DDBJ databases">
        <title>Taro Niue Genome Assembly and Annotation.</title>
        <authorList>
            <person name="Atibalentja N."/>
            <person name="Keating K."/>
            <person name="Fields C.J."/>
        </authorList>
    </citation>
    <scope>NUCLEOTIDE SEQUENCE</scope>
    <source>
        <strain evidence="2">Niue_2</strain>
        <tissue evidence="2">Leaf</tissue>
    </source>
</reference>
<protein>
    <submittedName>
        <fullName evidence="2">Uncharacterized protein</fullName>
    </submittedName>
</protein>
<evidence type="ECO:0000256" key="1">
    <source>
        <dbReference type="SAM" id="MobiDB-lite"/>
    </source>
</evidence>
<gene>
    <name evidence="2" type="ORF">Taro_040513</name>
</gene>
<dbReference type="AlphaFoldDB" id="A0A843WM42"/>
<evidence type="ECO:0000313" key="2">
    <source>
        <dbReference type="EMBL" id="MQM07668.1"/>
    </source>
</evidence>
<dbReference type="EMBL" id="NMUH01003930">
    <property type="protein sequence ID" value="MQM07668.1"/>
    <property type="molecule type" value="Genomic_DNA"/>
</dbReference>
<name>A0A843WM42_COLES</name>
<feature type="compositionally biased region" description="Pro residues" evidence="1">
    <location>
        <begin position="59"/>
        <end position="93"/>
    </location>
</feature>
<sequence length="174" mass="18312">MRTIIRANQLPASSPFTDGELLPFFLEELPNGMLLPMNFPALENPLPTAPIPLPTIPAPPTIPEPTNPAPAPIPEPTNPTPVPMPVPTSPTPEPTKDAAPPSASIVLPITPASFSFFLSSKILFSSSSAASCSSLGGPALLHATPRTQQEGEQDDQSGRGSSMGQDFWLTFSFT</sequence>
<organism evidence="2 3">
    <name type="scientific">Colocasia esculenta</name>
    <name type="common">Wild taro</name>
    <name type="synonym">Arum esculentum</name>
    <dbReference type="NCBI Taxonomy" id="4460"/>
    <lineage>
        <taxon>Eukaryota</taxon>
        <taxon>Viridiplantae</taxon>
        <taxon>Streptophyta</taxon>
        <taxon>Embryophyta</taxon>
        <taxon>Tracheophyta</taxon>
        <taxon>Spermatophyta</taxon>
        <taxon>Magnoliopsida</taxon>
        <taxon>Liliopsida</taxon>
        <taxon>Araceae</taxon>
        <taxon>Aroideae</taxon>
        <taxon>Colocasieae</taxon>
        <taxon>Colocasia</taxon>
    </lineage>
</organism>
<feature type="region of interest" description="Disordered" evidence="1">
    <location>
        <begin position="145"/>
        <end position="165"/>
    </location>
</feature>